<reference evidence="2 3" key="1">
    <citation type="journal article" date="2013" name="Genome Biol.">
        <title>The genome sequence of the most widely cultivated cacao type and its use to identify candidate genes regulating pod color.</title>
        <authorList>
            <person name="Motamayor J.C."/>
            <person name="Mockaitis K."/>
            <person name="Schmutz J."/>
            <person name="Haiminen N."/>
            <person name="Iii D.L."/>
            <person name="Cornejo O."/>
            <person name="Findley S.D."/>
            <person name="Zheng P."/>
            <person name="Utro F."/>
            <person name="Royaert S."/>
            <person name="Saski C."/>
            <person name="Jenkins J."/>
            <person name="Podicheti R."/>
            <person name="Zhao M."/>
            <person name="Scheffler B.E."/>
            <person name="Stack J.C."/>
            <person name="Feltus F.A."/>
            <person name="Mustiga G.M."/>
            <person name="Amores F."/>
            <person name="Phillips W."/>
            <person name="Marelli J.P."/>
            <person name="May G.D."/>
            <person name="Shapiro H."/>
            <person name="Ma J."/>
            <person name="Bustamante C.D."/>
            <person name="Schnell R.J."/>
            <person name="Main D."/>
            <person name="Gilbert D."/>
            <person name="Parida L."/>
            <person name="Kuhn D.N."/>
        </authorList>
    </citation>
    <scope>NUCLEOTIDE SEQUENCE [LARGE SCALE GENOMIC DNA]</scope>
    <source>
        <strain evidence="3">cv. Matina 1-6</strain>
    </source>
</reference>
<dbReference type="InterPro" id="IPR007053">
    <property type="entry name" value="LRAT_dom"/>
</dbReference>
<dbReference type="AlphaFoldDB" id="A0A061F1U7"/>
<sequence>MGAAHTTSTSSCQEGLFILPVSNCLVKIVSFISSKLKATREPPRTNLLVKDVDIRRTCTRLDCFLSRRLFSSKSVRLYQYEEHQFDKLVKIAGTCTTSTPNFPREIIVEIAEAFHKNNCFGGHDLFGNNCEGFATSCRTGHPFSEQIHSIKSIPIIGIIAPILAKGFAKLKLSS</sequence>
<accession>A0A061F1U7</accession>
<evidence type="ECO:0000259" key="1">
    <source>
        <dbReference type="PROSITE" id="PS51934"/>
    </source>
</evidence>
<evidence type="ECO:0000313" key="3">
    <source>
        <dbReference type="Proteomes" id="UP000026915"/>
    </source>
</evidence>
<dbReference type="PANTHER" id="PTHR46137">
    <property type="entry name" value="OS05G0310600 PROTEIN"/>
    <property type="match status" value="1"/>
</dbReference>
<protein>
    <submittedName>
        <fullName evidence="2">Gb:AAF32477.1, putative</fullName>
    </submittedName>
</protein>
<dbReference type="STRING" id="3641.A0A061F1U7"/>
<dbReference type="PROSITE" id="PS51934">
    <property type="entry name" value="LRAT"/>
    <property type="match status" value="1"/>
</dbReference>
<dbReference type="Gramene" id="EOY11021">
    <property type="protein sequence ID" value="EOY11021"/>
    <property type="gene ID" value="TCM_026287"/>
</dbReference>
<dbReference type="Pfam" id="PF04970">
    <property type="entry name" value="LRAT"/>
    <property type="match status" value="1"/>
</dbReference>
<keyword evidence="3" id="KW-1185">Reference proteome</keyword>
<organism evidence="2 3">
    <name type="scientific">Theobroma cacao</name>
    <name type="common">Cacao</name>
    <name type="synonym">Cocoa</name>
    <dbReference type="NCBI Taxonomy" id="3641"/>
    <lineage>
        <taxon>Eukaryota</taxon>
        <taxon>Viridiplantae</taxon>
        <taxon>Streptophyta</taxon>
        <taxon>Embryophyta</taxon>
        <taxon>Tracheophyta</taxon>
        <taxon>Spermatophyta</taxon>
        <taxon>Magnoliopsida</taxon>
        <taxon>eudicotyledons</taxon>
        <taxon>Gunneridae</taxon>
        <taxon>Pentapetalae</taxon>
        <taxon>rosids</taxon>
        <taxon>malvids</taxon>
        <taxon>Malvales</taxon>
        <taxon>Malvaceae</taxon>
        <taxon>Byttnerioideae</taxon>
        <taxon>Theobroma</taxon>
    </lineage>
</organism>
<dbReference type="PANTHER" id="PTHR46137:SF14">
    <property type="entry name" value="LRAT DOMAIN-CONTAINING PROTEIN"/>
    <property type="match status" value="1"/>
</dbReference>
<feature type="domain" description="LRAT" evidence="1">
    <location>
        <begin position="1"/>
        <end position="146"/>
    </location>
</feature>
<dbReference type="Gene3D" id="3.90.1720.10">
    <property type="entry name" value="endopeptidase domain like (from Nostoc punctiforme)"/>
    <property type="match status" value="1"/>
</dbReference>
<name>A0A061F1U7_THECC</name>
<dbReference type="HOGENOM" id="CLU_062156_1_0_1"/>
<dbReference type="EMBL" id="CM001883">
    <property type="protein sequence ID" value="EOY11021.1"/>
    <property type="molecule type" value="Genomic_DNA"/>
</dbReference>
<dbReference type="Proteomes" id="UP000026915">
    <property type="component" value="Chromosome 5"/>
</dbReference>
<proteinExistence type="predicted"/>
<dbReference type="InParanoid" id="A0A061F1U7"/>
<gene>
    <name evidence="2" type="ORF">TCM_026287</name>
</gene>
<evidence type="ECO:0000313" key="2">
    <source>
        <dbReference type="EMBL" id="EOY11021.1"/>
    </source>
</evidence>